<sequence>MRRRVRACRRAAPSQSQVGTTFILRTRNRNPPINPTHSSGFYLIHLPPSKRKSFNWLILLNLASYQTNERWMVGRNYSNYLQKKWHLNIHTGCFASLCVCIYQTGLHPSGDQAQLHPQCGVRLPFSQRRGAEGGRRPPTDRPQLRNVVAF</sequence>
<evidence type="ECO:0000313" key="1">
    <source>
        <dbReference type="EMBL" id="KAF0031259.1"/>
    </source>
</evidence>
<comment type="caution">
    <text evidence="1">The sequence shown here is derived from an EMBL/GenBank/DDBJ whole genome shotgun (WGS) entry which is preliminary data.</text>
</comment>
<accession>A0A6A4SFJ7</accession>
<gene>
    <name evidence="1" type="ORF">F2P81_015814</name>
</gene>
<protein>
    <submittedName>
        <fullName evidence="1">Uncharacterized protein</fullName>
    </submittedName>
</protein>
<name>A0A6A4SFJ7_SCOMX</name>
<dbReference type="Proteomes" id="UP000438429">
    <property type="component" value="Unassembled WGS sequence"/>
</dbReference>
<reference evidence="1 2" key="1">
    <citation type="submission" date="2019-06" db="EMBL/GenBank/DDBJ databases">
        <title>Draft genomes of female and male turbot (Scophthalmus maximus).</title>
        <authorList>
            <person name="Xu H."/>
            <person name="Xu X.-W."/>
            <person name="Shao C."/>
            <person name="Chen S."/>
        </authorList>
    </citation>
    <scope>NUCLEOTIDE SEQUENCE [LARGE SCALE GENOMIC DNA]</scope>
    <source>
        <strain evidence="1">Ysfricsl-2016a</strain>
        <tissue evidence="1">Blood</tissue>
    </source>
</reference>
<organism evidence="1 2">
    <name type="scientific">Scophthalmus maximus</name>
    <name type="common">Turbot</name>
    <name type="synonym">Psetta maxima</name>
    <dbReference type="NCBI Taxonomy" id="52904"/>
    <lineage>
        <taxon>Eukaryota</taxon>
        <taxon>Metazoa</taxon>
        <taxon>Chordata</taxon>
        <taxon>Craniata</taxon>
        <taxon>Vertebrata</taxon>
        <taxon>Euteleostomi</taxon>
        <taxon>Actinopterygii</taxon>
        <taxon>Neopterygii</taxon>
        <taxon>Teleostei</taxon>
        <taxon>Neoteleostei</taxon>
        <taxon>Acanthomorphata</taxon>
        <taxon>Carangaria</taxon>
        <taxon>Pleuronectiformes</taxon>
        <taxon>Pleuronectoidei</taxon>
        <taxon>Scophthalmidae</taxon>
        <taxon>Scophthalmus</taxon>
    </lineage>
</organism>
<evidence type="ECO:0000313" key="2">
    <source>
        <dbReference type="Proteomes" id="UP000438429"/>
    </source>
</evidence>
<dbReference type="AlphaFoldDB" id="A0A6A4SFJ7"/>
<dbReference type="EMBL" id="VEVO01000014">
    <property type="protein sequence ID" value="KAF0031259.1"/>
    <property type="molecule type" value="Genomic_DNA"/>
</dbReference>
<proteinExistence type="predicted"/>